<evidence type="ECO:0000313" key="3">
    <source>
        <dbReference type="Proteomes" id="UP001458880"/>
    </source>
</evidence>
<dbReference type="AlphaFoldDB" id="A0AAW1KNI0"/>
<evidence type="ECO:0008006" key="4">
    <source>
        <dbReference type="Google" id="ProtNLM"/>
    </source>
</evidence>
<dbReference type="Proteomes" id="UP001458880">
    <property type="component" value="Unassembled WGS sequence"/>
</dbReference>
<evidence type="ECO:0000256" key="1">
    <source>
        <dbReference type="SAM" id="Coils"/>
    </source>
</evidence>
<accession>A0AAW1KNI0</accession>
<reference evidence="2 3" key="1">
    <citation type="journal article" date="2024" name="BMC Genomics">
        <title>De novo assembly and annotation of Popillia japonica's genome with initial clues to its potential as an invasive pest.</title>
        <authorList>
            <person name="Cucini C."/>
            <person name="Boschi S."/>
            <person name="Funari R."/>
            <person name="Cardaioli E."/>
            <person name="Iannotti N."/>
            <person name="Marturano G."/>
            <person name="Paoli F."/>
            <person name="Bruttini M."/>
            <person name="Carapelli A."/>
            <person name="Frati F."/>
            <person name="Nardi F."/>
        </authorList>
    </citation>
    <scope>NUCLEOTIDE SEQUENCE [LARGE SCALE GENOMIC DNA]</scope>
    <source>
        <strain evidence="2">DMR45628</strain>
    </source>
</reference>
<feature type="coiled-coil region" evidence="1">
    <location>
        <begin position="102"/>
        <end position="129"/>
    </location>
</feature>
<keyword evidence="1" id="KW-0175">Coiled coil</keyword>
<dbReference type="PANTHER" id="PTHR47510">
    <property type="entry name" value="REVERSE TRANSCRIPTASE DOMAIN-CONTAINING PROTEIN"/>
    <property type="match status" value="1"/>
</dbReference>
<evidence type="ECO:0000313" key="2">
    <source>
        <dbReference type="EMBL" id="KAK9720569.1"/>
    </source>
</evidence>
<dbReference type="PANTHER" id="PTHR47510:SF3">
    <property type="entry name" value="ENDO_EXONUCLEASE_PHOSPHATASE DOMAIN-CONTAINING PROTEIN"/>
    <property type="match status" value="1"/>
</dbReference>
<gene>
    <name evidence="2" type="ORF">QE152_g22000</name>
</gene>
<name>A0AAW1KNI0_POPJA</name>
<organism evidence="2 3">
    <name type="scientific">Popillia japonica</name>
    <name type="common">Japanese beetle</name>
    <dbReference type="NCBI Taxonomy" id="7064"/>
    <lineage>
        <taxon>Eukaryota</taxon>
        <taxon>Metazoa</taxon>
        <taxon>Ecdysozoa</taxon>
        <taxon>Arthropoda</taxon>
        <taxon>Hexapoda</taxon>
        <taxon>Insecta</taxon>
        <taxon>Pterygota</taxon>
        <taxon>Neoptera</taxon>
        <taxon>Endopterygota</taxon>
        <taxon>Coleoptera</taxon>
        <taxon>Polyphaga</taxon>
        <taxon>Scarabaeiformia</taxon>
        <taxon>Scarabaeidae</taxon>
        <taxon>Rutelinae</taxon>
        <taxon>Popillia</taxon>
    </lineage>
</organism>
<dbReference type="EMBL" id="JASPKY010000209">
    <property type="protein sequence ID" value="KAK9720569.1"/>
    <property type="molecule type" value="Genomic_DNA"/>
</dbReference>
<comment type="caution">
    <text evidence="2">The sequence shown here is derived from an EMBL/GenBank/DDBJ whole genome shotgun (WGS) entry which is preliminary data.</text>
</comment>
<protein>
    <recommendedName>
        <fullName evidence="4">Reverse transcriptase domain-containing protein</fullName>
    </recommendedName>
</protein>
<sequence length="677" mass="78199">MNESSMSQFVASFGQIRWGVWFDSVDVDSVADFLLNSYRTLIDIHFPLKKVRIRGNSDYPVRWFNAELRKMRNTVEAMRLVYTVTGDAVDKTAYDTFRKVYRNAIQTTKKRVNAELRKMRNTVEAMRLVYTVTGDAVDKTAYDTFRKVYRNAIQTTKKRVYASFIEDSSHKSRDIWRIINFEGNRKARVNPVDIGVDELNYFFVTYADNLVSSLTGSNVDALDYLKYVPKPVNSFCLLSVTNTEVSHAIGTLSCSKSSDIYGINSDVVRNTRDFLIDPLVYLINLSFRTGRFPRAFKNSKVVPIFKKGDPTEPKNYRPISVVCILGKIIEIILKERLLGYFKRFSLLHASQFGYMSERSTIDAVLRVVEGIVEAPGRLVMYADDASFISSDRDLQRLAMTVRAIETRAESWYSANRLMLNRDKTQKIVFSTANDVGAGVPDAALLGVVLDSKLCWSSHVEMVRRRLSSHIFLLRQIKRITTENVQLSVYFALIHSQLSSGVVLWGNSGAVVRLFRLQKRSVRIVRLFRLQKRSVRIVADAAPRESCRSYFSKYGIMTLPCLYICYTLLEIHKNITSYKTQADNHCYTLLEIHKNITSYKTQADNHCYNTRYANNLRIPKLRLTKSIKNTTNVNLYNVLPSQWRSLHYSLFKIRIKEFMLKYCFYSVDEFLTFDMRDV</sequence>
<proteinExistence type="predicted"/>
<keyword evidence="3" id="KW-1185">Reference proteome</keyword>